<reference evidence="1 2" key="1">
    <citation type="submission" date="2013-08" db="EMBL/GenBank/DDBJ databases">
        <authorList>
            <person name="Durkin A.S."/>
            <person name="Haft D.R."/>
            <person name="McCorrison J."/>
            <person name="Torralba M."/>
            <person name="Gillis M."/>
            <person name="Haft D.H."/>
            <person name="Methe B."/>
            <person name="Sutton G."/>
            <person name="Nelson K.E."/>
        </authorList>
    </citation>
    <scope>NUCLEOTIDE SEQUENCE [LARGE SCALE GENOMIC DNA]</scope>
    <source>
        <strain evidence="1 2">F0195</strain>
    </source>
</reference>
<dbReference type="AlphaFoldDB" id="U2T9Y5"/>
<comment type="caution">
    <text evidence="1">The sequence shown here is derived from an EMBL/GenBank/DDBJ whole genome shotgun (WGS) entry which is preliminary data.</text>
</comment>
<keyword evidence="2" id="KW-1185">Reference proteome</keyword>
<dbReference type="EMBL" id="AWEZ01000020">
    <property type="protein sequence ID" value="ERL09834.1"/>
    <property type="molecule type" value="Genomic_DNA"/>
</dbReference>
<proteinExistence type="predicted"/>
<protein>
    <submittedName>
        <fullName evidence="1">Uncharacterized protein</fullName>
    </submittedName>
</protein>
<name>U2T9Y5_9ACTN</name>
<gene>
    <name evidence="1" type="ORF">HMPREF1316_1531</name>
</gene>
<dbReference type="Proteomes" id="UP000016638">
    <property type="component" value="Unassembled WGS sequence"/>
</dbReference>
<accession>U2T9Y5</accession>
<evidence type="ECO:0000313" key="1">
    <source>
        <dbReference type="EMBL" id="ERL09834.1"/>
    </source>
</evidence>
<sequence length="70" mass="7871">MGEYVAELMVADVLLGGDAVRERVVRCRECEHWGGLWDWDEAIGCDLADLPQADPDGFCAWGERRDDAQM</sequence>
<dbReference type="RefSeq" id="WP_021725462.1">
    <property type="nucleotide sequence ID" value="NZ_AWEZ01000020.1"/>
</dbReference>
<dbReference type="PATRIC" id="fig|1125712.3.peg.593"/>
<organism evidence="1 2">
    <name type="scientific">Olsenella profusa F0195</name>
    <dbReference type="NCBI Taxonomy" id="1125712"/>
    <lineage>
        <taxon>Bacteria</taxon>
        <taxon>Bacillati</taxon>
        <taxon>Actinomycetota</taxon>
        <taxon>Coriobacteriia</taxon>
        <taxon>Coriobacteriales</taxon>
        <taxon>Atopobiaceae</taxon>
        <taxon>Olsenella</taxon>
    </lineage>
</organism>
<dbReference type="STRING" id="1125712.HMPREF1316_1531"/>
<evidence type="ECO:0000313" key="2">
    <source>
        <dbReference type="Proteomes" id="UP000016638"/>
    </source>
</evidence>